<keyword evidence="11 15" id="KW-1133">Transmembrane helix</keyword>
<protein>
    <recommendedName>
        <fullName evidence="3">histidine kinase</fullName>
        <ecNumber evidence="3">2.7.13.3</ecNumber>
    </recommendedName>
</protein>
<evidence type="ECO:0000256" key="10">
    <source>
        <dbReference type="ARBA" id="ARBA00022840"/>
    </source>
</evidence>
<dbReference type="InterPro" id="IPR036097">
    <property type="entry name" value="HisK_dim/P_sf"/>
</dbReference>
<feature type="coiled-coil region" evidence="14">
    <location>
        <begin position="206"/>
        <end position="236"/>
    </location>
</feature>
<dbReference type="PRINTS" id="PR00344">
    <property type="entry name" value="BCTRLSENSOR"/>
</dbReference>
<evidence type="ECO:0000256" key="14">
    <source>
        <dbReference type="SAM" id="Coils"/>
    </source>
</evidence>
<dbReference type="Proteomes" id="UP000473885">
    <property type="component" value="Unassembled WGS sequence"/>
</dbReference>
<keyword evidence="8" id="KW-0547">Nucleotide-binding</keyword>
<dbReference type="InterPro" id="IPR036890">
    <property type="entry name" value="HATPase_C_sf"/>
</dbReference>
<evidence type="ECO:0000256" key="11">
    <source>
        <dbReference type="ARBA" id="ARBA00022989"/>
    </source>
</evidence>
<dbReference type="PROSITE" id="PS50109">
    <property type="entry name" value="HIS_KIN"/>
    <property type="match status" value="1"/>
</dbReference>
<feature type="transmembrane region" description="Helical" evidence="15">
    <location>
        <begin position="12"/>
        <end position="39"/>
    </location>
</feature>
<dbReference type="GO" id="GO:0005524">
    <property type="term" value="F:ATP binding"/>
    <property type="evidence" value="ECO:0007669"/>
    <property type="project" value="UniProtKB-KW"/>
</dbReference>
<dbReference type="RefSeq" id="WP_163249638.1">
    <property type="nucleotide sequence ID" value="NZ_SXDP01000012.1"/>
</dbReference>
<feature type="transmembrane region" description="Helical" evidence="15">
    <location>
        <begin position="149"/>
        <end position="171"/>
    </location>
</feature>
<proteinExistence type="predicted"/>
<dbReference type="Gene3D" id="1.10.287.130">
    <property type="match status" value="1"/>
</dbReference>
<comment type="subcellular location">
    <subcellularLocation>
        <location evidence="2">Cell membrane</location>
        <topology evidence="2">Multi-pass membrane protein</topology>
    </subcellularLocation>
</comment>
<dbReference type="InterPro" id="IPR003594">
    <property type="entry name" value="HATPase_dom"/>
</dbReference>
<evidence type="ECO:0000313" key="18">
    <source>
        <dbReference type="Proteomes" id="UP000473885"/>
    </source>
</evidence>
<dbReference type="GO" id="GO:0005886">
    <property type="term" value="C:plasma membrane"/>
    <property type="evidence" value="ECO:0007669"/>
    <property type="project" value="UniProtKB-SubCell"/>
</dbReference>
<dbReference type="InterPro" id="IPR050398">
    <property type="entry name" value="HssS/ArlS-like"/>
</dbReference>
<gene>
    <name evidence="17" type="ORF">FDF74_11170</name>
</gene>
<dbReference type="PANTHER" id="PTHR45528:SF1">
    <property type="entry name" value="SENSOR HISTIDINE KINASE CPXA"/>
    <property type="match status" value="1"/>
</dbReference>
<evidence type="ECO:0000256" key="12">
    <source>
        <dbReference type="ARBA" id="ARBA00023012"/>
    </source>
</evidence>
<name>A0A6M0RD77_9CLOT</name>
<evidence type="ECO:0000256" key="2">
    <source>
        <dbReference type="ARBA" id="ARBA00004651"/>
    </source>
</evidence>
<evidence type="ECO:0000256" key="5">
    <source>
        <dbReference type="ARBA" id="ARBA00022553"/>
    </source>
</evidence>
<dbReference type="InterPro" id="IPR003661">
    <property type="entry name" value="HisK_dim/P_dom"/>
</dbReference>
<dbReference type="InterPro" id="IPR004358">
    <property type="entry name" value="Sig_transdc_His_kin-like_C"/>
</dbReference>
<keyword evidence="18" id="KW-1185">Reference proteome</keyword>
<reference evidence="17 18" key="1">
    <citation type="submission" date="2019-04" db="EMBL/GenBank/DDBJ databases">
        <title>Genome sequencing of Clostridium botulinum Groups I-IV and Clostridium butyricum.</title>
        <authorList>
            <person name="Brunt J."/>
            <person name="Van Vliet A.H.M."/>
            <person name="Stringer S.C."/>
            <person name="Carter A.T."/>
            <person name="Peck M.W."/>
        </authorList>
    </citation>
    <scope>NUCLEOTIDE SEQUENCE [LARGE SCALE GENOMIC DNA]</scope>
    <source>
        <strain evidence="17 18">IFR 18/094</strain>
    </source>
</reference>
<keyword evidence="4" id="KW-1003">Cell membrane</keyword>
<dbReference type="SUPFAM" id="SSF47384">
    <property type="entry name" value="Homodimeric domain of signal transducing histidine kinase"/>
    <property type="match status" value="1"/>
</dbReference>
<evidence type="ECO:0000256" key="7">
    <source>
        <dbReference type="ARBA" id="ARBA00022692"/>
    </source>
</evidence>
<dbReference type="EMBL" id="SXDP01000012">
    <property type="protein sequence ID" value="NEZ47740.1"/>
    <property type="molecule type" value="Genomic_DNA"/>
</dbReference>
<dbReference type="AlphaFoldDB" id="A0A6M0RD77"/>
<dbReference type="PANTHER" id="PTHR45528">
    <property type="entry name" value="SENSOR HISTIDINE KINASE CPXA"/>
    <property type="match status" value="1"/>
</dbReference>
<evidence type="ECO:0000256" key="15">
    <source>
        <dbReference type="SAM" id="Phobius"/>
    </source>
</evidence>
<dbReference type="EC" id="2.7.13.3" evidence="3"/>
<evidence type="ECO:0000259" key="16">
    <source>
        <dbReference type="PROSITE" id="PS50109"/>
    </source>
</evidence>
<keyword evidence="13 15" id="KW-0472">Membrane</keyword>
<evidence type="ECO:0000256" key="4">
    <source>
        <dbReference type="ARBA" id="ARBA00022475"/>
    </source>
</evidence>
<dbReference type="SUPFAM" id="SSF55874">
    <property type="entry name" value="ATPase domain of HSP90 chaperone/DNA topoisomerase II/histidine kinase"/>
    <property type="match status" value="1"/>
</dbReference>
<evidence type="ECO:0000256" key="8">
    <source>
        <dbReference type="ARBA" id="ARBA00022741"/>
    </source>
</evidence>
<evidence type="ECO:0000256" key="13">
    <source>
        <dbReference type="ARBA" id="ARBA00023136"/>
    </source>
</evidence>
<feature type="domain" description="Histidine kinase" evidence="16">
    <location>
        <begin position="243"/>
        <end position="456"/>
    </location>
</feature>
<keyword evidence="5" id="KW-0597">Phosphoprotein</keyword>
<dbReference type="Pfam" id="PF00512">
    <property type="entry name" value="HisKA"/>
    <property type="match status" value="1"/>
</dbReference>
<keyword evidence="7 15" id="KW-0812">Transmembrane</keyword>
<evidence type="ECO:0000256" key="1">
    <source>
        <dbReference type="ARBA" id="ARBA00000085"/>
    </source>
</evidence>
<dbReference type="InterPro" id="IPR005467">
    <property type="entry name" value="His_kinase_dom"/>
</dbReference>
<accession>A0A6M0RD77</accession>
<dbReference type="SMART" id="SM00388">
    <property type="entry name" value="HisKA"/>
    <property type="match status" value="1"/>
</dbReference>
<dbReference type="CDD" id="cd00075">
    <property type="entry name" value="HATPase"/>
    <property type="match status" value="1"/>
</dbReference>
<keyword evidence="10" id="KW-0067">ATP-binding</keyword>
<dbReference type="CDD" id="cd00082">
    <property type="entry name" value="HisKA"/>
    <property type="match status" value="1"/>
</dbReference>
<keyword evidence="6" id="KW-0808">Transferase</keyword>
<keyword evidence="9 17" id="KW-0418">Kinase</keyword>
<evidence type="ECO:0000256" key="3">
    <source>
        <dbReference type="ARBA" id="ARBA00012438"/>
    </source>
</evidence>
<comment type="catalytic activity">
    <reaction evidence="1">
        <text>ATP + protein L-histidine = ADP + protein N-phospho-L-histidine.</text>
        <dbReference type="EC" id="2.7.13.3"/>
    </reaction>
</comment>
<dbReference type="SMART" id="SM00387">
    <property type="entry name" value="HATPase_c"/>
    <property type="match status" value="1"/>
</dbReference>
<dbReference type="GO" id="GO:0000155">
    <property type="term" value="F:phosphorelay sensor kinase activity"/>
    <property type="evidence" value="ECO:0007669"/>
    <property type="project" value="InterPro"/>
</dbReference>
<comment type="caution">
    <text evidence="17">The sequence shown here is derived from an EMBL/GenBank/DDBJ whole genome shotgun (WGS) entry which is preliminary data.</text>
</comment>
<keyword evidence="12" id="KW-0902">Two-component regulatory system</keyword>
<evidence type="ECO:0000256" key="9">
    <source>
        <dbReference type="ARBA" id="ARBA00022777"/>
    </source>
</evidence>
<dbReference type="Pfam" id="PF02518">
    <property type="entry name" value="HATPase_c"/>
    <property type="match status" value="1"/>
</dbReference>
<organism evidence="17 18">
    <name type="scientific">Clostridium niameyense</name>
    <dbReference type="NCBI Taxonomy" id="1622073"/>
    <lineage>
        <taxon>Bacteria</taxon>
        <taxon>Bacillati</taxon>
        <taxon>Bacillota</taxon>
        <taxon>Clostridia</taxon>
        <taxon>Eubacteriales</taxon>
        <taxon>Clostridiaceae</taxon>
        <taxon>Clostridium</taxon>
    </lineage>
</organism>
<sequence length="456" mass="53287">MKKNKAVSLKKLISQYLIIFFVTALIFFFGVVYLINYIYTEHMKRVDLFGNLEIQLKQYNNISENFLTENGAGMELLDSNLRVISSKGISKNPGYQYTPISFAKLISNKDFNEKVTYEIIDDKNNKSYTIILKQYFNKKTAEKISSLSLIYFFVLLVGTIIVFLIIFTIFIKTVYKRIKGAFDLIEKNISKTPVDKTKVDLSVINLKESRAVLQSYNNMLDELEQIKKEKESVLIQNKTLISNLSHDLKSPITTLRGYSELLLQEELNPVEQRDYLVYINQSATDLSELINLLFEQVKFQHTDFNLNLEKIDINNFLRDLCANYYMIFDKRGFDVSIEIDENPHIMEFDYINMKRCFSNILDNCLSHNKLPTNFEISTFIEDNFYFIQFKDDGIGISEENKKRIFELFFQVDKSRSQNHGGLGLFVTKQIIEKHSGTITLKSEKNYKTVFEIKFKV</sequence>
<dbReference type="Gene3D" id="3.30.565.10">
    <property type="entry name" value="Histidine kinase-like ATPase, C-terminal domain"/>
    <property type="match status" value="1"/>
</dbReference>
<evidence type="ECO:0000256" key="6">
    <source>
        <dbReference type="ARBA" id="ARBA00022679"/>
    </source>
</evidence>
<keyword evidence="14" id="KW-0175">Coiled coil</keyword>
<evidence type="ECO:0000313" key="17">
    <source>
        <dbReference type="EMBL" id="NEZ47740.1"/>
    </source>
</evidence>